<name>A0A5E4ZP76_9BURK</name>
<dbReference type="AlphaFoldDB" id="A0A5E4ZP76"/>
<feature type="region of interest" description="Disordered" evidence="1">
    <location>
        <begin position="316"/>
        <end position="361"/>
    </location>
</feature>
<evidence type="ECO:0000313" key="5">
    <source>
        <dbReference type="Proteomes" id="UP000414136"/>
    </source>
</evidence>
<feature type="transmembrane region" description="Helical" evidence="2">
    <location>
        <begin position="160"/>
        <end position="182"/>
    </location>
</feature>
<keyword evidence="2" id="KW-1133">Transmembrane helix</keyword>
<feature type="compositionally biased region" description="Low complexity" evidence="1">
    <location>
        <begin position="291"/>
        <end position="302"/>
    </location>
</feature>
<dbReference type="Pfam" id="PF03929">
    <property type="entry name" value="PepSY_TM"/>
    <property type="match status" value="1"/>
</dbReference>
<dbReference type="InterPro" id="IPR005625">
    <property type="entry name" value="PepSY-ass_TM"/>
</dbReference>
<protein>
    <submittedName>
        <fullName evidence="4">Peptidase</fullName>
    </submittedName>
</protein>
<accession>A0A5E4ZP76</accession>
<dbReference type="PANTHER" id="PTHR34219:SF1">
    <property type="entry name" value="PEPSY DOMAIN-CONTAINING PROTEIN"/>
    <property type="match status" value="1"/>
</dbReference>
<feature type="transmembrane region" description="Helical" evidence="2">
    <location>
        <begin position="202"/>
        <end position="224"/>
    </location>
</feature>
<keyword evidence="5" id="KW-1185">Reference proteome</keyword>
<evidence type="ECO:0000259" key="3">
    <source>
        <dbReference type="Pfam" id="PF03413"/>
    </source>
</evidence>
<dbReference type="OrthoDB" id="9791166at2"/>
<feature type="transmembrane region" description="Helical" evidence="2">
    <location>
        <begin position="501"/>
        <end position="525"/>
    </location>
</feature>
<evidence type="ECO:0000313" key="4">
    <source>
        <dbReference type="EMBL" id="VVE62252.1"/>
    </source>
</evidence>
<keyword evidence="2" id="KW-0812">Transmembrane</keyword>
<evidence type="ECO:0000256" key="2">
    <source>
        <dbReference type="SAM" id="Phobius"/>
    </source>
</evidence>
<feature type="region of interest" description="Disordered" evidence="1">
    <location>
        <begin position="283"/>
        <end position="302"/>
    </location>
</feature>
<feature type="transmembrane region" description="Helical" evidence="2">
    <location>
        <begin position="458"/>
        <end position="481"/>
    </location>
</feature>
<feature type="transmembrane region" description="Helical" evidence="2">
    <location>
        <begin position="31"/>
        <end position="53"/>
    </location>
</feature>
<dbReference type="EMBL" id="CABPSQ010000001">
    <property type="protein sequence ID" value="VVE62252.1"/>
    <property type="molecule type" value="Genomic_DNA"/>
</dbReference>
<gene>
    <name evidence="4" type="ORF">PCA31118_00949</name>
</gene>
<dbReference type="Pfam" id="PF03413">
    <property type="entry name" value="PepSY"/>
    <property type="match status" value="1"/>
</dbReference>
<keyword evidence="2" id="KW-0472">Membrane</keyword>
<evidence type="ECO:0000256" key="1">
    <source>
        <dbReference type="SAM" id="MobiDB-lite"/>
    </source>
</evidence>
<proteinExistence type="predicted"/>
<dbReference type="InterPro" id="IPR025711">
    <property type="entry name" value="PepSY"/>
</dbReference>
<organism evidence="4 5">
    <name type="scientific">Pandoraea captiosa</name>
    <dbReference type="NCBI Taxonomy" id="2508302"/>
    <lineage>
        <taxon>Bacteria</taxon>
        <taxon>Pseudomonadati</taxon>
        <taxon>Pseudomonadota</taxon>
        <taxon>Betaproteobacteria</taxon>
        <taxon>Burkholderiales</taxon>
        <taxon>Burkholderiaceae</taxon>
        <taxon>Pandoraea</taxon>
    </lineage>
</organism>
<dbReference type="Proteomes" id="UP000414136">
    <property type="component" value="Unassembled WGS sequence"/>
</dbReference>
<dbReference type="RefSeq" id="WP_150623369.1">
    <property type="nucleotide sequence ID" value="NZ_CABPSQ010000001.1"/>
</dbReference>
<feature type="domain" description="PepSY" evidence="3">
    <location>
        <begin position="370"/>
        <end position="426"/>
    </location>
</feature>
<dbReference type="PANTHER" id="PTHR34219">
    <property type="entry name" value="IRON-REGULATED INNER MEMBRANE PROTEIN-RELATED"/>
    <property type="match status" value="1"/>
</dbReference>
<reference evidence="4 5" key="1">
    <citation type="submission" date="2019-08" db="EMBL/GenBank/DDBJ databases">
        <authorList>
            <person name="Peeters C."/>
        </authorList>
    </citation>
    <scope>NUCLEOTIDE SEQUENCE [LARGE SCALE GENOMIC DNA]</scope>
    <source>
        <strain evidence="4 5">LMG 31118</strain>
    </source>
</reference>
<sequence>MQIPYTQTPHTHEAQPARAAAQYRTLWRWHFYAGLFVMPWLMVLAITGTLYVFQPQIESWLYQDRLAVVATGAPRISEQTLMERAAATLPAGSRISSVEVNRDPARSAEFIFRLPGGERESVYVNPYTGAVLGTLSVEHRLMAQTRALHRSLMLGKPGELLMELAGCWTLVMLVTGLALWWPRAGATWANALRPRLQLRGRALLRNLHGVAGLWLAAGGLAFVLTGLPWSGSWGAQFKVLTSRIGMGSPPGAWGEAPVRSQIPSKSVKMDDLPVAQIPWAVGNTAVPRSTPPGTTGTADTADTADTATVMPGMQGMSHAAHGAKDMPGAADNTDAHAEHSGHSGHGAHSTHSAGRDTGLTPASLRAEGALPVDAVMAIASRLGVETGYSLVVPKRPDGVYTISYFPADPKVERTIHIDQYSGKVLRDIDYNAYGAIAQAVSFGTSLHMGRYFGPANQWLCALISMGLFAMAVTGFVMWWMRRPARALGAPSRPASPPPMRGWTFGMIALGCIFPLMGATMTLVWAGDRAVFGRRPGP</sequence>